<reference evidence="1" key="1">
    <citation type="journal article" date="2012" name="Nature">
        <title>The oyster genome reveals stress adaptation and complexity of shell formation.</title>
        <authorList>
            <person name="Zhang G."/>
            <person name="Fang X."/>
            <person name="Guo X."/>
            <person name="Li L."/>
            <person name="Luo R."/>
            <person name="Xu F."/>
            <person name="Yang P."/>
            <person name="Zhang L."/>
            <person name="Wang X."/>
            <person name="Qi H."/>
            <person name="Xiong Z."/>
            <person name="Que H."/>
            <person name="Xie Y."/>
            <person name="Holland P.W."/>
            <person name="Paps J."/>
            <person name="Zhu Y."/>
            <person name="Wu F."/>
            <person name="Chen Y."/>
            <person name="Wang J."/>
            <person name="Peng C."/>
            <person name="Meng J."/>
            <person name="Yang L."/>
            <person name="Liu J."/>
            <person name="Wen B."/>
            <person name="Zhang N."/>
            <person name="Huang Z."/>
            <person name="Zhu Q."/>
            <person name="Feng Y."/>
            <person name="Mount A."/>
            <person name="Hedgecock D."/>
            <person name="Xu Z."/>
            <person name="Liu Y."/>
            <person name="Domazet-Loso T."/>
            <person name="Du Y."/>
            <person name="Sun X."/>
            <person name="Zhang S."/>
            <person name="Liu B."/>
            <person name="Cheng P."/>
            <person name="Jiang X."/>
            <person name="Li J."/>
            <person name="Fan D."/>
            <person name="Wang W."/>
            <person name="Fu W."/>
            <person name="Wang T."/>
            <person name="Wang B."/>
            <person name="Zhang J."/>
            <person name="Peng Z."/>
            <person name="Li Y."/>
            <person name="Li N."/>
            <person name="Wang J."/>
            <person name="Chen M."/>
            <person name="He Y."/>
            <person name="Tan F."/>
            <person name="Song X."/>
            <person name="Zheng Q."/>
            <person name="Huang R."/>
            <person name="Yang H."/>
            <person name="Du X."/>
            <person name="Chen L."/>
            <person name="Yang M."/>
            <person name="Gaffney P.M."/>
            <person name="Wang S."/>
            <person name="Luo L."/>
            <person name="She Z."/>
            <person name="Ming Y."/>
            <person name="Huang W."/>
            <person name="Zhang S."/>
            <person name="Huang B."/>
            <person name="Zhang Y."/>
            <person name="Qu T."/>
            <person name="Ni P."/>
            <person name="Miao G."/>
            <person name="Wang J."/>
            <person name="Wang Q."/>
            <person name="Steinberg C.E."/>
            <person name="Wang H."/>
            <person name="Li N."/>
            <person name="Qian L."/>
            <person name="Zhang G."/>
            <person name="Li Y."/>
            <person name="Yang H."/>
            <person name="Liu X."/>
            <person name="Wang J."/>
            <person name="Yin Y."/>
            <person name="Wang J."/>
        </authorList>
    </citation>
    <scope>NUCLEOTIDE SEQUENCE [LARGE SCALE GENOMIC DNA]</scope>
    <source>
        <strain evidence="1">05x7-T-G4-1.051#20</strain>
    </source>
</reference>
<evidence type="ECO:0000313" key="1">
    <source>
        <dbReference type="EMBL" id="EKC41072.1"/>
    </source>
</evidence>
<dbReference type="HOGENOM" id="CLU_1653810_0_0_1"/>
<dbReference type="EMBL" id="JH817887">
    <property type="protein sequence ID" value="EKC41072.1"/>
    <property type="molecule type" value="Genomic_DNA"/>
</dbReference>
<protein>
    <submittedName>
        <fullName evidence="1">Uncharacterized protein</fullName>
    </submittedName>
</protein>
<organism evidence="1">
    <name type="scientific">Magallana gigas</name>
    <name type="common">Pacific oyster</name>
    <name type="synonym">Crassostrea gigas</name>
    <dbReference type="NCBI Taxonomy" id="29159"/>
    <lineage>
        <taxon>Eukaryota</taxon>
        <taxon>Metazoa</taxon>
        <taxon>Spiralia</taxon>
        <taxon>Lophotrochozoa</taxon>
        <taxon>Mollusca</taxon>
        <taxon>Bivalvia</taxon>
        <taxon>Autobranchia</taxon>
        <taxon>Pteriomorphia</taxon>
        <taxon>Ostreida</taxon>
        <taxon>Ostreoidea</taxon>
        <taxon>Ostreidae</taxon>
        <taxon>Magallana</taxon>
    </lineage>
</organism>
<dbReference type="AlphaFoldDB" id="K1QW55"/>
<gene>
    <name evidence="1" type="ORF">CGI_10024915</name>
</gene>
<proteinExistence type="predicted"/>
<sequence length="160" mass="17747">MKNCYGDTPDYLCAPIENMLGRYGEICTIGRWIPEHECVVLNKQTRNLDSVDCKADTGCPSQTYLSSEVWRYTICYGNFYEINGTLEGDTPIGGDSVFGAGLAVAVVFIVIIVVVVVVLVVFYVTNKFGFRKKTSDNISNTVVGQIVIKSLRKFIPRNIS</sequence>
<name>K1QW55_MAGGI</name>
<accession>K1QW55</accession>
<dbReference type="InParanoid" id="K1QW55"/>